<evidence type="ECO:0000313" key="3">
    <source>
        <dbReference type="Proteomes" id="UP000324022"/>
    </source>
</evidence>
<evidence type="ECO:0000256" key="1">
    <source>
        <dbReference type="SAM" id="MobiDB-lite"/>
    </source>
</evidence>
<dbReference type="AlphaFoldDB" id="A0A5C3EMT4"/>
<sequence>MSDSNPEKNVRSRLTIKNVRLPPEAYSSLDYVKPSQDKQDKLPLVDLKYVHLAPSSSNPSSSIVEVRISPSATLSTDDPPFNNSKPFSSFCNDISPNSQSQPESHPDSQLAAFVIRT</sequence>
<evidence type="ECO:0000313" key="2">
    <source>
        <dbReference type="EMBL" id="SPO31944.1"/>
    </source>
</evidence>
<name>A0A5C3EMT4_9BASI</name>
<accession>A0A5C3EMT4</accession>
<reference evidence="2 3" key="1">
    <citation type="submission" date="2018-03" db="EMBL/GenBank/DDBJ databases">
        <authorList>
            <person name="Guldener U."/>
        </authorList>
    </citation>
    <scope>NUCLEOTIDE SEQUENCE [LARGE SCALE GENOMIC DNA]</scope>
    <source>
        <strain evidence="2 3">NBRC100155</strain>
    </source>
</reference>
<gene>
    <name evidence="2" type="ORF">UTRI_06667_B</name>
</gene>
<dbReference type="Proteomes" id="UP000324022">
    <property type="component" value="Unassembled WGS sequence"/>
</dbReference>
<proteinExistence type="predicted"/>
<protein>
    <submittedName>
        <fullName evidence="2">Uncharacterized protein</fullName>
    </submittedName>
</protein>
<feature type="region of interest" description="Disordered" evidence="1">
    <location>
        <begin position="72"/>
        <end position="109"/>
    </location>
</feature>
<feature type="compositionally biased region" description="Polar residues" evidence="1">
    <location>
        <begin position="72"/>
        <end position="103"/>
    </location>
</feature>
<keyword evidence="3" id="KW-1185">Reference proteome</keyword>
<organism evidence="2 3">
    <name type="scientific">Ustilago trichophora</name>
    <dbReference type="NCBI Taxonomy" id="86804"/>
    <lineage>
        <taxon>Eukaryota</taxon>
        <taxon>Fungi</taxon>
        <taxon>Dikarya</taxon>
        <taxon>Basidiomycota</taxon>
        <taxon>Ustilaginomycotina</taxon>
        <taxon>Ustilaginomycetes</taxon>
        <taxon>Ustilaginales</taxon>
        <taxon>Ustilaginaceae</taxon>
        <taxon>Ustilago</taxon>
    </lineage>
</organism>
<dbReference type="EMBL" id="OOIN01000042">
    <property type="protein sequence ID" value="SPO31944.1"/>
    <property type="molecule type" value="Genomic_DNA"/>
</dbReference>